<dbReference type="InterPro" id="IPR011011">
    <property type="entry name" value="Znf_FYVE_PHD"/>
</dbReference>
<accession>A0A058ZEW2</accession>
<dbReference type="InterPro" id="IPR028651">
    <property type="entry name" value="ING_fam"/>
</dbReference>
<feature type="compositionally biased region" description="Pro residues" evidence="3">
    <location>
        <begin position="143"/>
        <end position="153"/>
    </location>
</feature>
<dbReference type="OrthoDB" id="5411773at2759"/>
<dbReference type="PANTHER" id="PTHR10333">
    <property type="entry name" value="INHIBITOR OF GROWTH PROTEIN"/>
    <property type="match status" value="1"/>
</dbReference>
<dbReference type="SUPFAM" id="SSF57903">
    <property type="entry name" value="FYVE/PHD zinc finger"/>
    <property type="match status" value="1"/>
</dbReference>
<proteinExistence type="predicted"/>
<evidence type="ECO:0000256" key="3">
    <source>
        <dbReference type="SAM" id="MobiDB-lite"/>
    </source>
</evidence>
<dbReference type="Proteomes" id="UP000030693">
    <property type="component" value="Unassembled WGS sequence"/>
</dbReference>
<dbReference type="STRING" id="691883.A0A058ZEW2"/>
<keyword evidence="1" id="KW-0805">Transcription regulation</keyword>
<evidence type="ECO:0000256" key="1">
    <source>
        <dbReference type="ARBA" id="ARBA00023015"/>
    </source>
</evidence>
<dbReference type="eggNOG" id="KOG1973">
    <property type="taxonomic scope" value="Eukaryota"/>
</dbReference>
<dbReference type="Gene3D" id="3.30.40.10">
    <property type="entry name" value="Zinc/RING finger domain, C3HC4 (zinc finger)"/>
    <property type="match status" value="1"/>
</dbReference>
<name>A0A058ZEW2_FONAL</name>
<organism evidence="4">
    <name type="scientific">Fonticula alba</name>
    <name type="common">Slime mold</name>
    <dbReference type="NCBI Taxonomy" id="691883"/>
    <lineage>
        <taxon>Eukaryota</taxon>
        <taxon>Rotosphaerida</taxon>
        <taxon>Fonticulaceae</taxon>
        <taxon>Fonticula</taxon>
    </lineage>
</organism>
<feature type="region of interest" description="Disordered" evidence="3">
    <location>
        <begin position="179"/>
        <end position="203"/>
    </location>
</feature>
<dbReference type="PANTHER" id="PTHR10333:SF103">
    <property type="entry name" value="INHIBITOR OF GROWTH PROTEIN 3"/>
    <property type="match status" value="1"/>
</dbReference>
<keyword evidence="2" id="KW-0804">Transcription</keyword>
<dbReference type="GeneID" id="20524792"/>
<dbReference type="Gene3D" id="6.10.140.1740">
    <property type="match status" value="1"/>
</dbReference>
<feature type="region of interest" description="Disordered" evidence="3">
    <location>
        <begin position="121"/>
        <end position="159"/>
    </location>
</feature>
<protein>
    <recommendedName>
        <fullName evidence="6">Inhibitor of growth protein</fullName>
    </recommendedName>
</protein>
<feature type="compositionally biased region" description="Acidic residues" evidence="3">
    <location>
        <begin position="191"/>
        <end position="203"/>
    </location>
</feature>
<dbReference type="RefSeq" id="XP_009492172.1">
    <property type="nucleotide sequence ID" value="XM_009493897.1"/>
</dbReference>
<dbReference type="AlphaFoldDB" id="A0A058ZEW2"/>
<evidence type="ECO:0000313" key="4">
    <source>
        <dbReference type="EMBL" id="KCV72471.1"/>
    </source>
</evidence>
<gene>
    <name evidence="4" type="ORF">H696_00067</name>
</gene>
<evidence type="ECO:0000313" key="5">
    <source>
        <dbReference type="Proteomes" id="UP000030693"/>
    </source>
</evidence>
<keyword evidence="5" id="KW-1185">Reference proteome</keyword>
<evidence type="ECO:0000256" key="2">
    <source>
        <dbReference type="ARBA" id="ARBA00023163"/>
    </source>
</evidence>
<dbReference type="InterPro" id="IPR013083">
    <property type="entry name" value="Znf_RING/FYVE/PHD"/>
</dbReference>
<sequence length="264" mass="29798">MYFEDFLEGLDPMQREFRRLMDEMKSHDHDFHRAKNAALRRSNNYQKTLASLSSDTSISYIAPPSSRDLSALRNDHLRSLTALSRKASSCGKARALLRRTITALDRTLVKYELDVEEERARERGAVAGSELAATPMDRRSRPPTGPLTLPPSPQKKKQINPIFTSHPVSALLYLPESSSTTDTLPLGTGTIEEEEDPEPTEGADGEPLYCYCRNISYGDMCTYEWFHYSCVGLSLQPKGVWFCSECLVKQRDARLLRNSSNIKS</sequence>
<dbReference type="EMBL" id="KB932201">
    <property type="protein sequence ID" value="KCV72471.1"/>
    <property type="molecule type" value="Genomic_DNA"/>
</dbReference>
<evidence type="ECO:0008006" key="6">
    <source>
        <dbReference type="Google" id="ProtNLM"/>
    </source>
</evidence>
<reference evidence="4" key="1">
    <citation type="submission" date="2013-04" db="EMBL/GenBank/DDBJ databases">
        <title>The Genome Sequence of Fonticula alba ATCC 38817.</title>
        <authorList>
            <consortium name="The Broad Institute Genomics Platform"/>
            <person name="Russ C."/>
            <person name="Cuomo C."/>
            <person name="Burger G."/>
            <person name="Gray M.W."/>
            <person name="Holland P.W.H."/>
            <person name="King N."/>
            <person name="Lang F.B.F."/>
            <person name="Roger A.J."/>
            <person name="Ruiz-Trillo I."/>
            <person name="Brown M."/>
            <person name="Walker B."/>
            <person name="Young S."/>
            <person name="Zeng Q."/>
            <person name="Gargeya S."/>
            <person name="Fitzgerald M."/>
            <person name="Haas B."/>
            <person name="Abouelleil A."/>
            <person name="Allen A.W."/>
            <person name="Alvarado L."/>
            <person name="Arachchi H.M."/>
            <person name="Berlin A.M."/>
            <person name="Chapman S.B."/>
            <person name="Gainer-Dewar J."/>
            <person name="Goldberg J."/>
            <person name="Griggs A."/>
            <person name="Gujja S."/>
            <person name="Hansen M."/>
            <person name="Howarth C."/>
            <person name="Imamovic A."/>
            <person name="Ireland A."/>
            <person name="Larimer J."/>
            <person name="McCowan C."/>
            <person name="Murphy C."/>
            <person name="Pearson M."/>
            <person name="Poon T.W."/>
            <person name="Priest M."/>
            <person name="Roberts A."/>
            <person name="Saif S."/>
            <person name="Shea T."/>
            <person name="Sisk P."/>
            <person name="Sykes S."/>
            <person name="Wortman J."/>
            <person name="Nusbaum C."/>
            <person name="Birren B."/>
        </authorList>
    </citation>
    <scope>NUCLEOTIDE SEQUENCE [LARGE SCALE GENOMIC DNA]</scope>
    <source>
        <strain evidence="4">ATCC 38817</strain>
    </source>
</reference>